<feature type="domain" description="Replication protein A C-terminal" evidence="7">
    <location>
        <begin position="176"/>
        <end position="256"/>
    </location>
</feature>
<evidence type="ECO:0000313" key="9">
    <source>
        <dbReference type="Proteomes" id="UP000245884"/>
    </source>
</evidence>
<dbReference type="InterPro" id="IPR004365">
    <property type="entry name" value="NA-bd_OB_tRNA"/>
</dbReference>
<dbReference type="GO" id="GO:0000724">
    <property type="term" value="P:double-strand break repair via homologous recombination"/>
    <property type="evidence" value="ECO:0007669"/>
    <property type="project" value="TreeGrafter"/>
</dbReference>
<evidence type="ECO:0000256" key="5">
    <source>
        <dbReference type="ARBA" id="ARBA00023242"/>
    </source>
</evidence>
<dbReference type="InterPro" id="IPR014892">
    <property type="entry name" value="RPA_C"/>
</dbReference>
<dbReference type="InterPro" id="IPR036390">
    <property type="entry name" value="WH_DNA-bd_sf"/>
</dbReference>
<accession>A0A316UIB3</accession>
<dbReference type="GO" id="GO:0000781">
    <property type="term" value="C:chromosome, telomeric region"/>
    <property type="evidence" value="ECO:0007669"/>
    <property type="project" value="TreeGrafter"/>
</dbReference>
<dbReference type="GO" id="GO:0005662">
    <property type="term" value="C:DNA replication factor A complex"/>
    <property type="evidence" value="ECO:0007669"/>
    <property type="project" value="TreeGrafter"/>
</dbReference>
<evidence type="ECO:0000256" key="3">
    <source>
        <dbReference type="ARBA" id="ARBA00022705"/>
    </source>
</evidence>
<evidence type="ECO:0000259" key="6">
    <source>
        <dbReference type="Pfam" id="PF01336"/>
    </source>
</evidence>
<dbReference type="PANTHER" id="PTHR13989:SF16">
    <property type="entry name" value="REPLICATION PROTEIN A2"/>
    <property type="match status" value="1"/>
</dbReference>
<keyword evidence="4" id="KW-0238">DNA-binding</keyword>
<keyword evidence="5" id="KW-0539">Nucleus</keyword>
<gene>
    <name evidence="8" type="ORF">BDZ90DRAFT_255753</name>
</gene>
<organism evidence="8 9">
    <name type="scientific">Jaminaea rosea</name>
    <dbReference type="NCBI Taxonomy" id="1569628"/>
    <lineage>
        <taxon>Eukaryota</taxon>
        <taxon>Fungi</taxon>
        <taxon>Dikarya</taxon>
        <taxon>Basidiomycota</taxon>
        <taxon>Ustilaginomycotina</taxon>
        <taxon>Exobasidiomycetes</taxon>
        <taxon>Microstromatales</taxon>
        <taxon>Microstromatales incertae sedis</taxon>
        <taxon>Jaminaea</taxon>
    </lineage>
</organism>
<reference evidence="8 9" key="1">
    <citation type="journal article" date="2018" name="Mol. Biol. Evol.">
        <title>Broad Genomic Sampling Reveals a Smut Pathogenic Ancestry of the Fungal Clade Ustilaginomycotina.</title>
        <authorList>
            <person name="Kijpornyongpan T."/>
            <person name="Mondo S.J."/>
            <person name="Barry K."/>
            <person name="Sandor L."/>
            <person name="Lee J."/>
            <person name="Lipzen A."/>
            <person name="Pangilinan J."/>
            <person name="LaButti K."/>
            <person name="Hainaut M."/>
            <person name="Henrissat B."/>
            <person name="Grigoriev I.V."/>
            <person name="Spatafora J.W."/>
            <person name="Aime M.C."/>
        </authorList>
    </citation>
    <scope>NUCLEOTIDE SEQUENCE [LARGE SCALE GENOMIC DNA]</scope>
    <source>
        <strain evidence="8 9">MCA 5214</strain>
    </source>
</reference>
<dbReference type="Pfam" id="PF08784">
    <property type="entry name" value="RPA_C"/>
    <property type="match status" value="1"/>
</dbReference>
<dbReference type="EMBL" id="KZ819677">
    <property type="protein sequence ID" value="PWN25077.1"/>
    <property type="molecule type" value="Genomic_DNA"/>
</dbReference>
<dbReference type="AlphaFoldDB" id="A0A316UIB3"/>
<dbReference type="CDD" id="cd04478">
    <property type="entry name" value="RPA2_DBD_D"/>
    <property type="match status" value="1"/>
</dbReference>
<protein>
    <submittedName>
        <fullName evidence="8">Replication protein A, subunit RPA32</fullName>
    </submittedName>
</protein>
<dbReference type="PANTHER" id="PTHR13989">
    <property type="entry name" value="REPLICATION PROTEIN A-RELATED"/>
    <property type="match status" value="1"/>
</dbReference>
<dbReference type="RefSeq" id="XP_025359689.1">
    <property type="nucleotide sequence ID" value="XM_025507863.1"/>
</dbReference>
<dbReference type="GO" id="GO:0003697">
    <property type="term" value="F:single-stranded DNA binding"/>
    <property type="evidence" value="ECO:0007669"/>
    <property type="project" value="TreeGrafter"/>
</dbReference>
<feature type="domain" description="OB" evidence="6">
    <location>
        <begin position="74"/>
        <end position="146"/>
    </location>
</feature>
<comment type="similarity">
    <text evidence="2">Belongs to the replication factor A protein 2 family.</text>
</comment>
<evidence type="ECO:0000313" key="8">
    <source>
        <dbReference type="EMBL" id="PWN25077.1"/>
    </source>
</evidence>
<dbReference type="InterPro" id="IPR036388">
    <property type="entry name" value="WH-like_DNA-bd_sf"/>
</dbReference>
<comment type="subcellular location">
    <subcellularLocation>
        <location evidence="1">Nucleus</location>
    </subcellularLocation>
</comment>
<dbReference type="InterPro" id="IPR012340">
    <property type="entry name" value="NA-bd_OB-fold"/>
</dbReference>
<sequence>MSFGDNPYGQNYATGGGAGGGGGFMAGSQGDSPSGKASTRNTLRPVTIAQIRSASQSHADADFKIDNVDVGQLTFVAVVRNISRNATNVSFNVEDGTGTIDVRQWLDSNSDDTGKASEIQVNQYVRVLGTIKSFQGKKSISSGHMRVVPDYNEVLFHKLEAVWVHLQLGNPSAPAQQQDNIMDSGAGANGADFSAITSPVQRKIAQAISMLAGPDSEGITAKEVHGKLPSMPLATITKEIDEMVNNGFLYHSVDDEHVLLP</sequence>
<dbReference type="InterPro" id="IPR014646">
    <property type="entry name" value="Rfa2/RPA32"/>
</dbReference>
<dbReference type="GO" id="GO:0006289">
    <property type="term" value="P:nucleotide-excision repair"/>
    <property type="evidence" value="ECO:0007669"/>
    <property type="project" value="TreeGrafter"/>
</dbReference>
<dbReference type="OrthoDB" id="25571at2759"/>
<dbReference type="Pfam" id="PF01336">
    <property type="entry name" value="tRNA_anti-codon"/>
    <property type="match status" value="1"/>
</dbReference>
<keyword evidence="9" id="KW-1185">Reference proteome</keyword>
<proteinExistence type="inferred from homology"/>
<keyword evidence="3" id="KW-0235">DNA replication</keyword>
<dbReference type="GeneID" id="37029686"/>
<dbReference type="SUPFAM" id="SSF46785">
    <property type="entry name" value="Winged helix' DNA-binding domain"/>
    <property type="match status" value="1"/>
</dbReference>
<evidence type="ECO:0000256" key="4">
    <source>
        <dbReference type="ARBA" id="ARBA00023125"/>
    </source>
</evidence>
<dbReference type="GO" id="GO:0035861">
    <property type="term" value="C:site of double-strand break"/>
    <property type="evidence" value="ECO:0007669"/>
    <property type="project" value="TreeGrafter"/>
</dbReference>
<dbReference type="Proteomes" id="UP000245884">
    <property type="component" value="Unassembled WGS sequence"/>
</dbReference>
<dbReference type="Gene3D" id="1.10.10.10">
    <property type="entry name" value="Winged helix-like DNA-binding domain superfamily/Winged helix DNA-binding domain"/>
    <property type="match status" value="1"/>
</dbReference>
<dbReference type="SUPFAM" id="SSF50249">
    <property type="entry name" value="Nucleic acid-binding proteins"/>
    <property type="match status" value="1"/>
</dbReference>
<dbReference type="STRING" id="1569628.A0A316UIB3"/>
<evidence type="ECO:0000259" key="7">
    <source>
        <dbReference type="Pfam" id="PF08784"/>
    </source>
</evidence>
<evidence type="ECO:0000256" key="2">
    <source>
        <dbReference type="ARBA" id="ARBA00007815"/>
    </source>
</evidence>
<dbReference type="PIRSF" id="PIRSF036949">
    <property type="entry name" value="RPA32"/>
    <property type="match status" value="1"/>
</dbReference>
<dbReference type="Gene3D" id="2.40.50.140">
    <property type="entry name" value="Nucleic acid-binding proteins"/>
    <property type="match status" value="1"/>
</dbReference>
<name>A0A316UIB3_9BASI</name>
<evidence type="ECO:0000256" key="1">
    <source>
        <dbReference type="ARBA" id="ARBA00004123"/>
    </source>
</evidence>
<dbReference type="GO" id="GO:0006260">
    <property type="term" value="P:DNA replication"/>
    <property type="evidence" value="ECO:0007669"/>
    <property type="project" value="UniProtKB-KW"/>
</dbReference>
<dbReference type="InterPro" id="IPR040260">
    <property type="entry name" value="RFA2-like"/>
</dbReference>